<dbReference type="Pfam" id="PF00298">
    <property type="entry name" value="Ribosomal_L11"/>
    <property type="match status" value="1"/>
</dbReference>
<dbReference type="PANTHER" id="PTHR11661">
    <property type="entry name" value="60S RIBOSOMAL PROTEIN L12"/>
    <property type="match status" value="1"/>
</dbReference>
<evidence type="ECO:0000313" key="5">
    <source>
        <dbReference type="EMBL" id="KAL0016556.1"/>
    </source>
</evidence>
<dbReference type="InterPro" id="IPR036796">
    <property type="entry name" value="Ribosomal_uL11_N_sf"/>
</dbReference>
<dbReference type="Gene3D" id="3.30.1550.10">
    <property type="entry name" value="Ribosomal protein L11/L12, N-terminal domain"/>
    <property type="match status" value="1"/>
</dbReference>
<dbReference type="PANTHER" id="PTHR11661:SF2">
    <property type="entry name" value="LARGE RIBOSOMAL SUBUNIT PROTEIN UL11"/>
    <property type="match status" value="1"/>
</dbReference>
<dbReference type="GO" id="GO:0070180">
    <property type="term" value="F:large ribosomal subunit rRNA binding"/>
    <property type="evidence" value="ECO:0007669"/>
    <property type="project" value="TreeGrafter"/>
</dbReference>
<evidence type="ECO:0000256" key="1">
    <source>
        <dbReference type="ARBA" id="ARBA00010537"/>
    </source>
</evidence>
<evidence type="ECO:0000256" key="2">
    <source>
        <dbReference type="ARBA" id="ARBA00022980"/>
    </source>
</evidence>
<name>A0AAW2E1J4_9ROSI</name>
<accession>A0AAW2E1J4</accession>
<keyword evidence="3" id="KW-0687">Ribonucleoprotein</keyword>
<dbReference type="InterPro" id="IPR000911">
    <property type="entry name" value="Ribosomal_uL11"/>
</dbReference>
<dbReference type="GO" id="GO:0003735">
    <property type="term" value="F:structural constituent of ribosome"/>
    <property type="evidence" value="ECO:0007669"/>
    <property type="project" value="InterPro"/>
</dbReference>
<keyword evidence="2" id="KW-0689">Ribosomal protein</keyword>
<comment type="similarity">
    <text evidence="1">Belongs to the universal ribosomal protein uL11 family.</text>
</comment>
<protein>
    <recommendedName>
        <fullName evidence="4">Large ribosomal subunit protein uL11 C-terminal domain-containing protein</fullName>
    </recommendedName>
</protein>
<organism evidence="5 6">
    <name type="scientific">Lithocarpus litseifolius</name>
    <dbReference type="NCBI Taxonomy" id="425828"/>
    <lineage>
        <taxon>Eukaryota</taxon>
        <taxon>Viridiplantae</taxon>
        <taxon>Streptophyta</taxon>
        <taxon>Embryophyta</taxon>
        <taxon>Tracheophyta</taxon>
        <taxon>Spermatophyta</taxon>
        <taxon>Magnoliopsida</taxon>
        <taxon>eudicotyledons</taxon>
        <taxon>Gunneridae</taxon>
        <taxon>Pentapetalae</taxon>
        <taxon>rosids</taxon>
        <taxon>fabids</taxon>
        <taxon>Fagales</taxon>
        <taxon>Fagaceae</taxon>
        <taxon>Lithocarpus</taxon>
    </lineage>
</organism>
<sequence>MWVPIAQIRDFDQEGLLLKKIGEDIVKNIGEDIVKETAKDWKGLCMTMKLTVQNCQAKVLVVPSVAALVIKALKELERDRKKMNNIKHNGNISLDNIIEIA</sequence>
<evidence type="ECO:0000313" key="6">
    <source>
        <dbReference type="Proteomes" id="UP001459277"/>
    </source>
</evidence>
<comment type="caution">
    <text evidence="5">The sequence shown here is derived from an EMBL/GenBank/DDBJ whole genome shotgun (WGS) entry which is preliminary data.</text>
</comment>
<feature type="domain" description="Large ribosomal subunit protein uL11 C-terminal" evidence="4">
    <location>
        <begin position="62"/>
        <end position="101"/>
    </location>
</feature>
<reference evidence="5 6" key="1">
    <citation type="submission" date="2024-01" db="EMBL/GenBank/DDBJ databases">
        <title>A telomere-to-telomere, gap-free genome of sweet tea (Lithocarpus litseifolius).</title>
        <authorList>
            <person name="Zhou J."/>
        </authorList>
    </citation>
    <scope>NUCLEOTIDE SEQUENCE [LARGE SCALE GENOMIC DNA]</scope>
    <source>
        <strain evidence="5">Zhou-2022a</strain>
        <tissue evidence="5">Leaf</tissue>
    </source>
</reference>
<dbReference type="InterPro" id="IPR020783">
    <property type="entry name" value="Ribosomal_uL11_C"/>
</dbReference>
<dbReference type="AlphaFoldDB" id="A0AAW2E1J4"/>
<proteinExistence type="inferred from homology"/>
<keyword evidence="6" id="KW-1185">Reference proteome</keyword>
<dbReference type="GO" id="GO:0006412">
    <property type="term" value="P:translation"/>
    <property type="evidence" value="ECO:0007669"/>
    <property type="project" value="InterPro"/>
</dbReference>
<dbReference type="SUPFAM" id="SSF46906">
    <property type="entry name" value="Ribosomal protein L11, C-terminal domain"/>
    <property type="match status" value="1"/>
</dbReference>
<dbReference type="Proteomes" id="UP001459277">
    <property type="component" value="Unassembled WGS sequence"/>
</dbReference>
<dbReference type="InterPro" id="IPR036769">
    <property type="entry name" value="Ribosomal_uL11_C_sf"/>
</dbReference>
<dbReference type="GO" id="GO:0022625">
    <property type="term" value="C:cytosolic large ribosomal subunit"/>
    <property type="evidence" value="ECO:0007669"/>
    <property type="project" value="TreeGrafter"/>
</dbReference>
<dbReference type="EMBL" id="JAZDWU010000001">
    <property type="protein sequence ID" value="KAL0016556.1"/>
    <property type="molecule type" value="Genomic_DNA"/>
</dbReference>
<evidence type="ECO:0000256" key="3">
    <source>
        <dbReference type="ARBA" id="ARBA00023274"/>
    </source>
</evidence>
<dbReference type="Gene3D" id="1.10.10.250">
    <property type="entry name" value="Ribosomal protein L11, C-terminal domain"/>
    <property type="match status" value="1"/>
</dbReference>
<gene>
    <name evidence="5" type="ORF">SO802_003625</name>
</gene>
<evidence type="ECO:0000259" key="4">
    <source>
        <dbReference type="Pfam" id="PF00298"/>
    </source>
</evidence>
<dbReference type="SUPFAM" id="SSF54747">
    <property type="entry name" value="Ribosomal L11/L12e N-terminal domain"/>
    <property type="match status" value="1"/>
</dbReference>